<dbReference type="Pfam" id="PF03645">
    <property type="entry name" value="Tctex-1"/>
    <property type="match status" value="1"/>
</dbReference>
<dbReference type="GeneID" id="20319954"/>
<dbReference type="RefSeq" id="XP_009169116.1">
    <property type="nucleotide sequence ID" value="XM_009170852.1"/>
</dbReference>
<dbReference type="Proteomes" id="UP000054324">
    <property type="component" value="Unassembled WGS sequence"/>
</dbReference>
<evidence type="ECO:0000256" key="1">
    <source>
        <dbReference type="ARBA" id="ARBA00005361"/>
    </source>
</evidence>
<dbReference type="EMBL" id="KL596730">
    <property type="protein sequence ID" value="KER27163.1"/>
    <property type="molecule type" value="Genomic_DNA"/>
</dbReference>
<comment type="similarity">
    <text evidence="1">Belongs to the dynein light chain Tctex-type family.</text>
</comment>
<reference evidence="3 4" key="1">
    <citation type="submission" date="2013-11" db="EMBL/GenBank/DDBJ databases">
        <title>Opisthorchis viverrini - life in the bile duct.</title>
        <authorList>
            <person name="Young N.D."/>
            <person name="Nagarajan N."/>
            <person name="Lin S.J."/>
            <person name="Korhonen P.K."/>
            <person name="Jex A.R."/>
            <person name="Hall R.S."/>
            <person name="Safavi-Hemami H."/>
            <person name="Kaewkong W."/>
            <person name="Bertrand D."/>
            <person name="Gao S."/>
            <person name="Seet Q."/>
            <person name="Wongkham S."/>
            <person name="Teh B.T."/>
            <person name="Wongkham C."/>
            <person name="Intapan P.M."/>
            <person name="Maleewong W."/>
            <person name="Yang X."/>
            <person name="Hu M."/>
            <person name="Wang Z."/>
            <person name="Hofmann A."/>
            <person name="Sternberg P.W."/>
            <person name="Tan P."/>
            <person name="Wang J."/>
            <person name="Gasser R.B."/>
        </authorList>
    </citation>
    <scope>NUCLEOTIDE SEQUENCE [LARGE SCALE GENOMIC DNA]</scope>
</reference>
<dbReference type="OrthoDB" id="6241670at2759"/>
<dbReference type="CTD" id="20319954"/>
<dbReference type="CDD" id="cd21451">
    <property type="entry name" value="DLC-like_TCTEX1D"/>
    <property type="match status" value="1"/>
</dbReference>
<accession>A0A074ZIN6</accession>
<feature type="region of interest" description="Disordered" evidence="2">
    <location>
        <begin position="212"/>
        <end position="231"/>
    </location>
</feature>
<proteinExistence type="inferred from homology"/>
<evidence type="ECO:0000256" key="2">
    <source>
        <dbReference type="SAM" id="MobiDB-lite"/>
    </source>
</evidence>
<dbReference type="Gene3D" id="3.30.1140.40">
    <property type="entry name" value="Tctex-1"/>
    <property type="match status" value="1"/>
</dbReference>
<dbReference type="InterPro" id="IPR038586">
    <property type="entry name" value="Tctex-1-like_sf"/>
</dbReference>
<feature type="compositionally biased region" description="Basic residues" evidence="2">
    <location>
        <begin position="215"/>
        <end position="224"/>
    </location>
</feature>
<dbReference type="AlphaFoldDB" id="A0A074ZIN6"/>
<dbReference type="InterPro" id="IPR005334">
    <property type="entry name" value="Tctex-1-like"/>
</dbReference>
<organism evidence="3 4">
    <name type="scientific">Opisthorchis viverrini</name>
    <name type="common">Southeast Asian liver fluke</name>
    <dbReference type="NCBI Taxonomy" id="6198"/>
    <lineage>
        <taxon>Eukaryota</taxon>
        <taxon>Metazoa</taxon>
        <taxon>Spiralia</taxon>
        <taxon>Lophotrochozoa</taxon>
        <taxon>Platyhelminthes</taxon>
        <taxon>Trematoda</taxon>
        <taxon>Digenea</taxon>
        <taxon>Opisthorchiida</taxon>
        <taxon>Opisthorchiata</taxon>
        <taxon>Opisthorchiidae</taxon>
        <taxon>Opisthorchis</taxon>
    </lineage>
</organism>
<dbReference type="KEGG" id="ovi:T265_05772"/>
<protein>
    <submittedName>
        <fullName evidence="3">Uncharacterized protein</fullName>
    </submittedName>
</protein>
<keyword evidence="4" id="KW-1185">Reference proteome</keyword>
<gene>
    <name evidence="3" type="ORF">T265_05772</name>
</gene>
<evidence type="ECO:0000313" key="3">
    <source>
        <dbReference type="EMBL" id="KER27163.1"/>
    </source>
</evidence>
<name>A0A074ZIN6_OPIVI</name>
<feature type="compositionally biased region" description="Polar residues" evidence="2">
    <location>
        <begin position="265"/>
        <end position="279"/>
    </location>
</feature>
<sequence length="677" mass="77991">MKSSKTSHENYSLLRQANTNNSYVTNFADMLHVLPPIHKLRRSIQRFHKQASPLTHQQQLNKRFAEHWERQLNKFLKDLNISDSSNGSISAVGAEKYLDDQDENPFALSGLHKLDASSHTMNKELPDSAQNLSLLLNSIDQRAAKSEMTNWKSHGTLRSFSPMTDTAIPNCLQPQTIEQLVNDLEPLDRKNSSRISKVVHETQAQRKLCRELRQTRKSSPRKPKYLADSGERFPKPQVEHVLALLKPKKRNQIHFPLDPTDENIGGQNASNVGTLSHRQSSSEEEAFGSTVRRSPSTVGFEAVRDRRQSLFALQQLRLANQRRLESEWETELCQASGARKFRVLYYTYRFVELTIRVLLRHRGLLNMVRYSRYCSYSQPSAPTEVQPISCPLLQATLKSFMFIGPQLKSNQNQVTCISDPPLYGTQLPFYMRSLRIGPKPTAFNKQIESGGKRTGSRSPSLWRSRFISRTANVKMRTKKRAWSSAIIPQRLLSDAVLEDRKELLVKLRITLQQIIASVTRNVIGDNDFHNIRKFQLLSLLTNIVRDRCRDLYQVSHSCDACLCRSNQLNNREATLLEQIQDSACYTIAVYTYAIEKREQGMMVSSQMLRDPTQDTMITHSYEKENFVVIVVVYLIRKYVFFSNGARKFPNYANLNTLYNYWLEDKVSWVDCQSEEND</sequence>
<evidence type="ECO:0000313" key="4">
    <source>
        <dbReference type="Proteomes" id="UP000054324"/>
    </source>
</evidence>
<feature type="region of interest" description="Disordered" evidence="2">
    <location>
        <begin position="257"/>
        <end position="292"/>
    </location>
</feature>